<dbReference type="InterPro" id="IPR045313">
    <property type="entry name" value="CBR1-like"/>
</dbReference>
<dbReference type="GO" id="GO:0016616">
    <property type="term" value="F:oxidoreductase activity, acting on the CH-OH group of donors, NAD or NADP as acceptor"/>
    <property type="evidence" value="ECO:0007669"/>
    <property type="project" value="InterPro"/>
</dbReference>
<dbReference type="GO" id="GO:0016020">
    <property type="term" value="C:membrane"/>
    <property type="evidence" value="ECO:0007669"/>
    <property type="project" value="TreeGrafter"/>
</dbReference>
<dbReference type="OrthoDB" id="1933717at2759"/>
<proteinExistence type="inferred from homology"/>
<evidence type="ECO:0000313" key="6">
    <source>
        <dbReference type="EMBL" id="KAF8702816.1"/>
    </source>
</evidence>
<comment type="caution">
    <text evidence="6">The sequence shown here is derived from an EMBL/GenBank/DDBJ whole genome shotgun (WGS) entry which is preliminary data.</text>
</comment>
<evidence type="ECO:0000256" key="5">
    <source>
        <dbReference type="RuleBase" id="RU369024"/>
    </source>
</evidence>
<dbReference type="Pfam" id="PF00106">
    <property type="entry name" value="adh_short"/>
    <property type="match status" value="1"/>
</dbReference>
<protein>
    <recommendedName>
        <fullName evidence="5">Short-chain dehydrogenase/reductase</fullName>
        <ecNumber evidence="5">1.1.1.-</ecNumber>
    </recommendedName>
</protein>
<reference evidence="6" key="1">
    <citation type="submission" date="2020-07" db="EMBL/GenBank/DDBJ databases">
        <title>Genome sequence and genetic diversity analysis of an under-domesticated orphan crop, white fonio (Digitaria exilis).</title>
        <authorList>
            <person name="Bennetzen J.L."/>
            <person name="Chen S."/>
            <person name="Ma X."/>
            <person name="Wang X."/>
            <person name="Yssel A.E.J."/>
            <person name="Chaluvadi S.R."/>
            <person name="Johnson M."/>
            <person name="Gangashetty P."/>
            <person name="Hamidou F."/>
            <person name="Sanogo M.D."/>
            <person name="Zwaenepoel A."/>
            <person name="Wallace J."/>
            <person name="Van De Peer Y."/>
            <person name="Van Deynze A."/>
        </authorList>
    </citation>
    <scope>NUCLEOTIDE SEQUENCE</scope>
    <source>
        <tissue evidence="6">Leaves</tissue>
    </source>
</reference>
<evidence type="ECO:0000313" key="7">
    <source>
        <dbReference type="Proteomes" id="UP000636709"/>
    </source>
</evidence>
<evidence type="ECO:0000256" key="4">
    <source>
        <dbReference type="RuleBase" id="RU000363"/>
    </source>
</evidence>
<evidence type="ECO:0000256" key="1">
    <source>
        <dbReference type="ARBA" id="ARBA00006484"/>
    </source>
</evidence>
<dbReference type="SUPFAM" id="SSF51735">
    <property type="entry name" value="NAD(P)-binding Rossmann-fold domains"/>
    <property type="match status" value="1"/>
</dbReference>
<name>A0A835BNV1_9POAL</name>
<keyword evidence="3 5" id="KW-0560">Oxidoreductase</keyword>
<dbReference type="EMBL" id="JACEFO010001783">
    <property type="protein sequence ID" value="KAF8702816.1"/>
    <property type="molecule type" value="Genomic_DNA"/>
</dbReference>
<dbReference type="CDD" id="cd05324">
    <property type="entry name" value="carb_red_PTCR-like_SDR_c"/>
    <property type="match status" value="1"/>
</dbReference>
<accession>A0A835BNV1</accession>
<dbReference type="PRINTS" id="PR00081">
    <property type="entry name" value="GDHRDH"/>
</dbReference>
<dbReference type="InterPro" id="IPR002347">
    <property type="entry name" value="SDR_fam"/>
</dbReference>
<dbReference type="Proteomes" id="UP000636709">
    <property type="component" value="Unassembled WGS sequence"/>
</dbReference>
<keyword evidence="2 5" id="KW-0521">NADP</keyword>
<gene>
    <name evidence="6" type="ORF">HU200_032649</name>
</gene>
<comment type="similarity">
    <text evidence="1 4">Belongs to the short-chain dehydrogenases/reductases (SDR) family.</text>
</comment>
<dbReference type="EC" id="1.1.1.-" evidence="5"/>
<dbReference type="PANTHER" id="PTHR43490:SF92">
    <property type="entry name" value="SHORT-CHAIN DEHYDROGENASE_REDUCTASE"/>
    <property type="match status" value="1"/>
</dbReference>
<dbReference type="InterPro" id="IPR036291">
    <property type="entry name" value="NAD(P)-bd_dom_sf"/>
</dbReference>
<evidence type="ECO:0000256" key="2">
    <source>
        <dbReference type="ARBA" id="ARBA00022857"/>
    </source>
</evidence>
<dbReference type="Gene3D" id="3.40.50.720">
    <property type="entry name" value="NAD(P)-binding Rossmann-like Domain"/>
    <property type="match status" value="1"/>
</dbReference>
<evidence type="ECO:0000256" key="3">
    <source>
        <dbReference type="ARBA" id="ARBA00023002"/>
    </source>
</evidence>
<keyword evidence="7" id="KW-1185">Reference proteome</keyword>
<sequence length="333" mass="37025">MERSSCPSSSVKRQTCRSLFTRVNNIYKSVSCGFVFRVAVVTGGNKGIGLEVCRQLASRGVRVILTARDERRGSGAVEMLHESGLTDVQFRRLDVSDPSDATLLAEFIKEKFGRLDILINNAGVIGATAEIDITTPIQEELVGKSAVERLQWLLQRSTESYEEAEECLKINYFGTKYVTEALLPILLSSSDGRVINVSSNYGLLRYFSGEDLKQELSDIDSLTIERLDEMSEMFLKDYSNVQLKSKGWPADSEYLAYKVSKALINGYTRIMSKKYPKLRINSVHPGYCKTDINFDTGEYTAEDGAGCIVAVALLTEGGPTGVFFFRTEESPFV</sequence>
<dbReference type="AlphaFoldDB" id="A0A835BNV1"/>
<dbReference type="PANTHER" id="PTHR43490">
    <property type="entry name" value="(+)-NEOMENTHOL DEHYDROGENASE"/>
    <property type="match status" value="1"/>
</dbReference>
<organism evidence="6 7">
    <name type="scientific">Digitaria exilis</name>
    <dbReference type="NCBI Taxonomy" id="1010633"/>
    <lineage>
        <taxon>Eukaryota</taxon>
        <taxon>Viridiplantae</taxon>
        <taxon>Streptophyta</taxon>
        <taxon>Embryophyta</taxon>
        <taxon>Tracheophyta</taxon>
        <taxon>Spermatophyta</taxon>
        <taxon>Magnoliopsida</taxon>
        <taxon>Liliopsida</taxon>
        <taxon>Poales</taxon>
        <taxon>Poaceae</taxon>
        <taxon>PACMAD clade</taxon>
        <taxon>Panicoideae</taxon>
        <taxon>Panicodae</taxon>
        <taxon>Paniceae</taxon>
        <taxon>Anthephorinae</taxon>
        <taxon>Digitaria</taxon>
    </lineage>
</organism>
<dbReference type="PRINTS" id="PR00080">
    <property type="entry name" value="SDRFAMILY"/>
</dbReference>